<proteinExistence type="predicted"/>
<dbReference type="InterPro" id="IPR008969">
    <property type="entry name" value="CarboxyPept-like_regulatory"/>
</dbReference>
<dbReference type="EMBL" id="CP060394">
    <property type="protein sequence ID" value="QNI34317.1"/>
    <property type="molecule type" value="Genomic_DNA"/>
</dbReference>
<organism evidence="2 3">
    <name type="scientific">Alloacidobacterium dinghuense</name>
    <dbReference type="NCBI Taxonomy" id="2763107"/>
    <lineage>
        <taxon>Bacteria</taxon>
        <taxon>Pseudomonadati</taxon>
        <taxon>Acidobacteriota</taxon>
        <taxon>Terriglobia</taxon>
        <taxon>Terriglobales</taxon>
        <taxon>Acidobacteriaceae</taxon>
        <taxon>Alloacidobacterium</taxon>
    </lineage>
</organism>
<gene>
    <name evidence="2" type="ORF">H7849_10715</name>
</gene>
<dbReference type="SUPFAM" id="SSF49464">
    <property type="entry name" value="Carboxypeptidase regulatory domain-like"/>
    <property type="match status" value="1"/>
</dbReference>
<keyword evidence="2" id="KW-0378">Hydrolase</keyword>
<evidence type="ECO:0000259" key="1">
    <source>
        <dbReference type="Pfam" id="PF25183"/>
    </source>
</evidence>
<keyword evidence="3" id="KW-1185">Reference proteome</keyword>
<evidence type="ECO:0000313" key="3">
    <source>
        <dbReference type="Proteomes" id="UP000515312"/>
    </source>
</evidence>
<dbReference type="InterPro" id="IPR057601">
    <property type="entry name" value="Oar-like_b-barrel"/>
</dbReference>
<dbReference type="AlphaFoldDB" id="A0A7G8BP47"/>
<name>A0A7G8BP47_9BACT</name>
<keyword evidence="2" id="KW-0645">Protease</keyword>
<dbReference type="RefSeq" id="WP_186746394.1">
    <property type="nucleotide sequence ID" value="NZ_CP060394.1"/>
</dbReference>
<dbReference type="GO" id="GO:0004180">
    <property type="term" value="F:carboxypeptidase activity"/>
    <property type="evidence" value="ECO:0007669"/>
    <property type="project" value="UniProtKB-KW"/>
</dbReference>
<dbReference type="Gene3D" id="2.60.40.1120">
    <property type="entry name" value="Carboxypeptidase-like, regulatory domain"/>
    <property type="match status" value="1"/>
</dbReference>
<dbReference type="KEGG" id="adin:H7849_10715"/>
<dbReference type="Pfam" id="PF13620">
    <property type="entry name" value="CarboxypepD_reg"/>
    <property type="match status" value="1"/>
</dbReference>
<protein>
    <submittedName>
        <fullName evidence="2">Carboxypeptidase regulatory-like domain-containing protein</fullName>
    </submittedName>
</protein>
<dbReference type="SUPFAM" id="SSF56935">
    <property type="entry name" value="Porins"/>
    <property type="match status" value="1"/>
</dbReference>
<feature type="domain" description="TonB-dependent transporter Oar-like beta-barrel" evidence="1">
    <location>
        <begin position="271"/>
        <end position="1113"/>
    </location>
</feature>
<dbReference type="Pfam" id="PF25183">
    <property type="entry name" value="OMP_b-brl_4"/>
    <property type="match status" value="1"/>
</dbReference>
<dbReference type="Proteomes" id="UP000515312">
    <property type="component" value="Chromosome"/>
</dbReference>
<evidence type="ECO:0000313" key="2">
    <source>
        <dbReference type="EMBL" id="QNI34317.1"/>
    </source>
</evidence>
<keyword evidence="2" id="KW-0121">Carboxypeptidase</keyword>
<accession>A0A7G8BP47</accession>
<reference evidence="2 3" key="1">
    <citation type="submission" date="2020-08" db="EMBL/GenBank/DDBJ databases">
        <title>Edaphobacter telluris sp. nov. and Acidobacterium dinghuensis sp. nov., two acidobacteria isolated from forest soil.</title>
        <authorList>
            <person name="Fu J."/>
            <person name="Qiu L."/>
        </authorList>
    </citation>
    <scope>NUCLEOTIDE SEQUENCE [LARGE SCALE GENOMIC DNA]</scope>
    <source>
        <strain evidence="2">4Y35</strain>
    </source>
</reference>
<sequence length="1120" mass="120251">MKTIERQSIFFGGRKGVVRSALVAVFAVGLFLVSFAIDSGAQQITGAIRGTVKDEQGAAIPAAAVRATNVETGLSRSATTDSEGSYFIQYLPVGTYNVEVEQAGFKKFVQQNLAVALDQTQALSITLAVGAETQTVTVTETPALIDTNSATLARTVQPAEIIGLPLVNRNAYAELSLTPGVQSNSASPATNPSGTPNYVIGVPSTQVVVNGGIDGGVPMVSFYLDGGSNMTGIRNYGNPLPNPDALEEFRVETSNFSAQYGRMSSAVVNTVTRSGTNQFHGSLFEFVRNTDLNATPWNATLNPPYHRNQFGGTVGGPIKRDKAFFFFSYAGLRQTVGQFLSGGVVPTALERQGDFTQSKVIPNLPGTKTKVDGTNGSPNCQVPTVGCVPSALLDPTAANIIGKYIPLPNSANNAWTGFFTGPTNQNEYLGKYDQVLGTKDHLSATYFYLKSTQNANGSTTTNLLWDINQSFSTQQNVNISDVHTFSPTTANQTWIGFTRVAGGRVNLPATSLGDLGSNFTIQGPKALPQLTVSGYFGVGGALAGPVTTTDFYSLRDLVTMTKGKHSLNFGGELALDKNMIVGNLYNFGVFTFQTSAPTTTGNALADFVTGQVNTMEQDTPYHGLLSDWHTALFIEDDYRLTPRLMANLGLRWDIDVPPVESSNLTASFVPNVQSTVVPSAPLGMLFPGDKGIPRGIADLRWHHISPRVGLAWDPFGDGKTAVRAAGGIFYGSVSGNEWNQPANAQPFAIRQTFNSIVSFTNVYGNPASFPNGDPFPYTYTPSNPRFLPAASIESISKDAQWPLVYQINSSVQQQLPGQFTATLAYVGTLSHDLPIMIDDNYAPYAPGASTSQTSINARRPYDPGVLGQNIFLTTNQTASYNSMQFSVQRRLTHNLMLNGFYVWSHSFQSSNESAVGIAYAQDFANLWEERGPTDNDRRSMASISGIWNIDYYRGGNFFMKQLANGWTISSIATLNSGAPVNIVTGSNKNFDSANNSRPNLVAGQNAFLNSHRKRATAAAEWFNINAFTANGPGLGIGPGGADGNTPRDYLRAPGYRDIDLGVFRNISFERFTLQLRGEATNAFNMVSLNAPTANLASTLNGKITAAASPRLIQIGARFTF</sequence>